<name>A0A4R6IF52_9SPHI</name>
<evidence type="ECO:0000313" key="2">
    <source>
        <dbReference type="EMBL" id="TDO19535.1"/>
    </source>
</evidence>
<feature type="signal peptide" evidence="1">
    <location>
        <begin position="1"/>
        <end position="23"/>
    </location>
</feature>
<proteinExistence type="predicted"/>
<sequence>MKRNIIKTTIICLALISIFQSCTSDSKKQNNESKNMLANNTASTKDGKISTPVNISIDQIPPEIKYEGKIKTAVQWTDQLGENIVLTTETGIYQSKKFKHESDGEDAELFAYHFIKSDGSYKQTWKVYDYISDCPFDVDASFIDKAFTITDLNHNGTAEIWLMYRTVCQSDLSPSDMKIIMYEGQQKFAVRGESKVMHGIDDNGNKMYMGGEYKIDDALSNGPKVFLDFAQTLWDKHMINLPQ</sequence>
<accession>A0A4R6IF52</accession>
<evidence type="ECO:0008006" key="4">
    <source>
        <dbReference type="Google" id="ProtNLM"/>
    </source>
</evidence>
<keyword evidence="3" id="KW-1185">Reference proteome</keyword>
<dbReference type="RefSeq" id="WP_133558766.1">
    <property type="nucleotide sequence ID" value="NZ_SNWM01000006.1"/>
</dbReference>
<evidence type="ECO:0000256" key="1">
    <source>
        <dbReference type="SAM" id="SignalP"/>
    </source>
</evidence>
<reference evidence="2 3" key="1">
    <citation type="submission" date="2019-03" db="EMBL/GenBank/DDBJ databases">
        <title>Genomic Encyclopedia of Archaeal and Bacterial Type Strains, Phase II (KMG-II): from individual species to whole genera.</title>
        <authorList>
            <person name="Goeker M."/>
        </authorList>
    </citation>
    <scope>NUCLEOTIDE SEQUENCE [LARGE SCALE GENOMIC DNA]</scope>
    <source>
        <strain evidence="2 3">DSM 19034</strain>
    </source>
</reference>
<dbReference type="OrthoDB" id="8585774at2"/>
<dbReference type="NCBIfam" id="NF046077">
    <property type="entry name" value="LPS_M949_RS01915"/>
    <property type="match status" value="1"/>
</dbReference>
<dbReference type="Proteomes" id="UP000295499">
    <property type="component" value="Unassembled WGS sequence"/>
</dbReference>
<organism evidence="2 3">
    <name type="scientific">Pedobacter duraquae</name>
    <dbReference type="NCBI Taxonomy" id="425511"/>
    <lineage>
        <taxon>Bacteria</taxon>
        <taxon>Pseudomonadati</taxon>
        <taxon>Bacteroidota</taxon>
        <taxon>Sphingobacteriia</taxon>
        <taxon>Sphingobacteriales</taxon>
        <taxon>Sphingobacteriaceae</taxon>
        <taxon>Pedobacter</taxon>
    </lineage>
</organism>
<feature type="chain" id="PRO_5020326281" description="Lipoprotein" evidence="1">
    <location>
        <begin position="24"/>
        <end position="243"/>
    </location>
</feature>
<dbReference type="AlphaFoldDB" id="A0A4R6IF52"/>
<keyword evidence="1" id="KW-0732">Signal</keyword>
<protein>
    <recommendedName>
        <fullName evidence="4">Lipoprotein</fullName>
    </recommendedName>
</protein>
<dbReference type="EMBL" id="SNWM01000006">
    <property type="protein sequence ID" value="TDO19535.1"/>
    <property type="molecule type" value="Genomic_DNA"/>
</dbReference>
<dbReference type="InterPro" id="IPR058148">
    <property type="entry name" value="M949_RS01915-like_dom"/>
</dbReference>
<dbReference type="PROSITE" id="PS51257">
    <property type="entry name" value="PROKAR_LIPOPROTEIN"/>
    <property type="match status" value="1"/>
</dbReference>
<evidence type="ECO:0000313" key="3">
    <source>
        <dbReference type="Proteomes" id="UP000295499"/>
    </source>
</evidence>
<comment type="caution">
    <text evidence="2">The sequence shown here is derived from an EMBL/GenBank/DDBJ whole genome shotgun (WGS) entry which is preliminary data.</text>
</comment>
<gene>
    <name evidence="2" type="ORF">CLV32_4157</name>
</gene>